<evidence type="ECO:0000256" key="2">
    <source>
        <dbReference type="ARBA" id="ARBA00022840"/>
    </source>
</evidence>
<dbReference type="RefSeq" id="WP_042086013.1">
    <property type="nucleotide sequence ID" value="NZ_BKCN01000005.1"/>
</dbReference>
<dbReference type="SUPFAM" id="SSF46689">
    <property type="entry name" value="Homeodomain-like"/>
    <property type="match status" value="1"/>
</dbReference>
<dbReference type="PROSITE" id="PS00676">
    <property type="entry name" value="SIGMA54_INTERACT_2"/>
    <property type="match status" value="1"/>
</dbReference>
<dbReference type="GO" id="GO:0005524">
    <property type="term" value="F:ATP binding"/>
    <property type="evidence" value="ECO:0007669"/>
    <property type="project" value="UniProtKB-KW"/>
</dbReference>
<dbReference type="SUPFAM" id="SSF52540">
    <property type="entry name" value="P-loop containing nucleoside triphosphate hydrolases"/>
    <property type="match status" value="1"/>
</dbReference>
<dbReference type="AlphaFoldDB" id="A0A5A7N9A4"/>
<dbReference type="InterPro" id="IPR027417">
    <property type="entry name" value="P-loop_NTPase"/>
</dbReference>
<dbReference type="Pfam" id="PF02954">
    <property type="entry name" value="HTH_8"/>
    <property type="match status" value="1"/>
</dbReference>
<dbReference type="Gene3D" id="1.10.10.60">
    <property type="entry name" value="Homeodomain-like"/>
    <property type="match status" value="1"/>
</dbReference>
<dbReference type="PANTHER" id="PTHR32071:SF38">
    <property type="entry name" value="PSP OPERON TRANSCRIPTIONAL ACTIVATOR"/>
    <property type="match status" value="1"/>
</dbReference>
<dbReference type="CDD" id="cd00009">
    <property type="entry name" value="AAA"/>
    <property type="match status" value="1"/>
</dbReference>
<dbReference type="GO" id="GO:0006355">
    <property type="term" value="P:regulation of DNA-templated transcription"/>
    <property type="evidence" value="ECO:0007669"/>
    <property type="project" value="InterPro"/>
</dbReference>
<evidence type="ECO:0000256" key="7">
    <source>
        <dbReference type="ARBA" id="ARBA00023163"/>
    </source>
</evidence>
<comment type="caution">
    <text evidence="9">The sequence shown here is derived from an EMBL/GenBank/DDBJ whole genome shotgun (WGS) entry which is preliminary data.</text>
</comment>
<dbReference type="EMBL" id="BKCN01000005">
    <property type="protein sequence ID" value="GER03596.1"/>
    <property type="molecule type" value="Genomic_DNA"/>
</dbReference>
<accession>A0A5A7N9A4</accession>
<evidence type="ECO:0000256" key="5">
    <source>
        <dbReference type="ARBA" id="ARBA00023125"/>
    </source>
</evidence>
<evidence type="ECO:0000313" key="9">
    <source>
        <dbReference type="EMBL" id="GER03596.1"/>
    </source>
</evidence>
<dbReference type="SMART" id="SM00382">
    <property type="entry name" value="AAA"/>
    <property type="match status" value="1"/>
</dbReference>
<dbReference type="InterPro" id="IPR014317">
    <property type="entry name" value="Transcription_activator_PspF"/>
</dbReference>
<dbReference type="InterPro" id="IPR002197">
    <property type="entry name" value="HTH_Fis"/>
</dbReference>
<name>A0A5A7N9A4_9PROT</name>
<proteinExistence type="predicted"/>
<evidence type="ECO:0000256" key="3">
    <source>
        <dbReference type="ARBA" id="ARBA00023012"/>
    </source>
</evidence>
<dbReference type="PROSITE" id="PS50045">
    <property type="entry name" value="SIGMA54_INTERACT_4"/>
    <property type="match status" value="1"/>
</dbReference>
<dbReference type="InterPro" id="IPR025943">
    <property type="entry name" value="Sigma_54_int_dom_ATP-bd_2"/>
</dbReference>
<evidence type="ECO:0000259" key="8">
    <source>
        <dbReference type="PROSITE" id="PS50045"/>
    </source>
</evidence>
<keyword evidence="3" id="KW-0902">Two-component regulatory system</keyword>
<dbReference type="NCBIfam" id="TIGR02974">
    <property type="entry name" value="phageshock_pspF"/>
    <property type="match status" value="1"/>
</dbReference>
<dbReference type="InterPro" id="IPR058031">
    <property type="entry name" value="AAA_lid_NorR"/>
</dbReference>
<dbReference type="Gene3D" id="1.10.8.60">
    <property type="match status" value="1"/>
</dbReference>
<dbReference type="GO" id="GO:0000160">
    <property type="term" value="P:phosphorelay signal transduction system"/>
    <property type="evidence" value="ECO:0007669"/>
    <property type="project" value="UniProtKB-KW"/>
</dbReference>
<dbReference type="InterPro" id="IPR002078">
    <property type="entry name" value="Sigma_54_int"/>
</dbReference>
<dbReference type="Pfam" id="PF25601">
    <property type="entry name" value="AAA_lid_14"/>
    <property type="match status" value="1"/>
</dbReference>
<dbReference type="FunFam" id="3.40.50.300:FF:000006">
    <property type="entry name" value="DNA-binding transcriptional regulator NtrC"/>
    <property type="match status" value="1"/>
</dbReference>
<feature type="domain" description="Sigma-54 factor interaction" evidence="8">
    <location>
        <begin position="8"/>
        <end position="238"/>
    </location>
</feature>
<evidence type="ECO:0000313" key="10">
    <source>
        <dbReference type="Proteomes" id="UP000324996"/>
    </source>
</evidence>
<protein>
    <submittedName>
        <fullName evidence="9">PSP operon transcriptional activator</fullName>
    </submittedName>
</protein>
<dbReference type="InterPro" id="IPR003593">
    <property type="entry name" value="AAA+_ATPase"/>
</dbReference>
<keyword evidence="10" id="KW-1185">Reference proteome</keyword>
<dbReference type="GO" id="GO:0043565">
    <property type="term" value="F:sequence-specific DNA binding"/>
    <property type="evidence" value="ECO:0007669"/>
    <property type="project" value="InterPro"/>
</dbReference>
<dbReference type="Pfam" id="PF00158">
    <property type="entry name" value="Sigma54_activat"/>
    <property type="match status" value="1"/>
</dbReference>
<dbReference type="PROSITE" id="PS00688">
    <property type="entry name" value="SIGMA54_INTERACT_3"/>
    <property type="match status" value="1"/>
</dbReference>
<evidence type="ECO:0000256" key="1">
    <source>
        <dbReference type="ARBA" id="ARBA00022741"/>
    </source>
</evidence>
<evidence type="ECO:0000256" key="6">
    <source>
        <dbReference type="ARBA" id="ARBA00023159"/>
    </source>
</evidence>
<keyword evidence="7" id="KW-0804">Transcription</keyword>
<keyword evidence="1" id="KW-0547">Nucleotide-binding</keyword>
<gene>
    <name evidence="9" type="ORF">JCM17846_12780</name>
</gene>
<keyword evidence="6" id="KW-0010">Activator</keyword>
<keyword evidence="4" id="KW-0805">Transcription regulation</keyword>
<keyword evidence="2" id="KW-0067">ATP-binding</keyword>
<keyword evidence="5" id="KW-0238">DNA-binding</keyword>
<organism evidence="9 10">
    <name type="scientific">Iodidimonas nitroreducens</name>
    <dbReference type="NCBI Taxonomy" id="1236968"/>
    <lineage>
        <taxon>Bacteria</taxon>
        <taxon>Pseudomonadati</taxon>
        <taxon>Pseudomonadota</taxon>
        <taxon>Alphaproteobacteria</taxon>
        <taxon>Iodidimonadales</taxon>
        <taxon>Iodidimonadaceae</taxon>
        <taxon>Iodidimonas</taxon>
    </lineage>
</organism>
<dbReference type="Gene3D" id="3.40.50.300">
    <property type="entry name" value="P-loop containing nucleotide triphosphate hydrolases"/>
    <property type="match status" value="1"/>
</dbReference>
<sequence length="346" mass="38682">MPKTDIHILGSDPAFLDLMDKVSVAAALNRPVLVIGERGTGKELIAARLHYLSRRWDQAFIKLNCAALPETLVDSELFGVEPGAFTGAVRRRAGRFEQADGGSLFLDEIATLSMAAQEKLLRIIEYGEFERLGGTDTLSVDVRIIGATNVDLPALADEGRFRADLLDRLAFDVLTVPPLRARPDDILDLSEHFGRAMAHELGWSAFPGFTQSARDRLLAYPWPGNVRELKNLVERAVYRWSTPDQPIDRLQFDPFASPYRPVAMLPEDVLKPSAPAPLQSEEKDEGQAVQKPLDLPYDYRQAVADHERILLHDALRLCKFNQRETAQKLGLSYDQLRHAAKKHGLL</sequence>
<dbReference type="PANTHER" id="PTHR32071">
    <property type="entry name" value="TRANSCRIPTIONAL REGULATORY PROTEIN"/>
    <property type="match status" value="1"/>
</dbReference>
<dbReference type="InterPro" id="IPR009057">
    <property type="entry name" value="Homeodomain-like_sf"/>
</dbReference>
<dbReference type="Proteomes" id="UP000324996">
    <property type="component" value="Unassembled WGS sequence"/>
</dbReference>
<evidence type="ECO:0000256" key="4">
    <source>
        <dbReference type="ARBA" id="ARBA00023015"/>
    </source>
</evidence>
<reference evidence="9 10" key="1">
    <citation type="submission" date="2019-09" db="EMBL/GenBank/DDBJ databases">
        <title>NBRP : Genome information of microbial organism related human and environment.</title>
        <authorList>
            <person name="Hattori M."/>
            <person name="Oshima K."/>
            <person name="Inaba H."/>
            <person name="Suda W."/>
            <person name="Sakamoto M."/>
            <person name="Iino T."/>
            <person name="Kitahara M."/>
            <person name="Oshida Y."/>
            <person name="Iida T."/>
            <person name="Kudo T."/>
            <person name="Itoh T."/>
            <person name="Ohkuma M."/>
        </authorList>
    </citation>
    <scope>NUCLEOTIDE SEQUENCE [LARGE SCALE GENOMIC DNA]</scope>
    <source>
        <strain evidence="9 10">Q-1</strain>
    </source>
</reference>
<dbReference type="InterPro" id="IPR025944">
    <property type="entry name" value="Sigma_54_int_dom_CS"/>
</dbReference>